<evidence type="ECO:0000256" key="12">
    <source>
        <dbReference type="ARBA" id="ARBA00023235"/>
    </source>
</evidence>
<evidence type="ECO:0000256" key="17">
    <source>
        <dbReference type="ARBA" id="ARBA00047848"/>
    </source>
</evidence>
<evidence type="ECO:0000256" key="1">
    <source>
        <dbReference type="ARBA" id="ARBA00000824"/>
    </source>
</evidence>
<dbReference type="PROSITE" id="PS51671">
    <property type="entry name" value="ACT"/>
    <property type="match status" value="1"/>
</dbReference>
<evidence type="ECO:0000256" key="10">
    <source>
        <dbReference type="ARBA" id="ARBA00023141"/>
    </source>
</evidence>
<dbReference type="GO" id="GO:0004106">
    <property type="term" value="F:chorismate mutase activity"/>
    <property type="evidence" value="ECO:0007669"/>
    <property type="project" value="UniProtKB-EC"/>
</dbReference>
<dbReference type="GO" id="GO:0046417">
    <property type="term" value="P:chorismate metabolic process"/>
    <property type="evidence" value="ECO:0007669"/>
    <property type="project" value="InterPro"/>
</dbReference>
<evidence type="ECO:0000259" key="19">
    <source>
        <dbReference type="PROSITE" id="PS51171"/>
    </source>
</evidence>
<comment type="catalytic activity">
    <reaction evidence="17">
        <text>prephenate + H(+) = 3-phenylpyruvate + CO2 + H2O</text>
        <dbReference type="Rhea" id="RHEA:21648"/>
        <dbReference type="ChEBI" id="CHEBI:15377"/>
        <dbReference type="ChEBI" id="CHEBI:15378"/>
        <dbReference type="ChEBI" id="CHEBI:16526"/>
        <dbReference type="ChEBI" id="CHEBI:18005"/>
        <dbReference type="ChEBI" id="CHEBI:29934"/>
        <dbReference type="EC" id="4.2.1.51"/>
    </reaction>
</comment>
<dbReference type="Gene3D" id="3.40.190.10">
    <property type="entry name" value="Periplasmic binding protein-like II"/>
    <property type="match status" value="2"/>
</dbReference>
<dbReference type="SUPFAM" id="SSF55021">
    <property type="entry name" value="ACT-like"/>
    <property type="match status" value="1"/>
</dbReference>
<keyword evidence="9" id="KW-0028">Amino-acid biosynthesis</keyword>
<dbReference type="PROSITE" id="PS51171">
    <property type="entry name" value="PREPHENATE_DEHYDR_3"/>
    <property type="match status" value="1"/>
</dbReference>
<dbReference type="Gene3D" id="1.20.59.10">
    <property type="entry name" value="Chorismate mutase"/>
    <property type="match status" value="1"/>
</dbReference>
<accession>A0A0F9LLZ1</accession>
<dbReference type="PANTHER" id="PTHR21022">
    <property type="entry name" value="PREPHENATE DEHYDRATASE P PROTEIN"/>
    <property type="match status" value="1"/>
</dbReference>
<dbReference type="NCBIfam" id="TIGR01807">
    <property type="entry name" value="CM_P2"/>
    <property type="match status" value="1"/>
</dbReference>
<sequence>MGLEKLRGKIDILDMKIVELLNERATVVKEIGAIKKRTNAQVYAPDREKQVYERITANNKGPLSNKCLMEIYRELMAGSLVLEKSTKVSYLGPEGTFSYFAARNKFGASVEYLPLNGIDAVFREVTNERTDYGVVPVENTTEGGIRETLSMFIEYDVKACAEIIMPIRHNLLANCKIDKVKKIYSKPQVFSQCKLWLANNFEKVDLLDVGSTTEAAIIAAKEKDSAAIAHSEVAKIYGINILRHNIEDNPNNITRFFVLSREFSPPTGHDKTAVLCYVKNEVGTLYMILEPFKKHKINLTDIEPLPTRKKAWDYCFYIDFAGHASDENVKNALEDVRKTCIDLNIIGSFPAGDATG</sequence>
<dbReference type="InterPro" id="IPR008242">
    <property type="entry name" value="Chor_mutase/pphenate_deHydtase"/>
</dbReference>
<reference evidence="21" key="1">
    <citation type="journal article" date="2015" name="Nature">
        <title>Complex archaea that bridge the gap between prokaryotes and eukaryotes.</title>
        <authorList>
            <person name="Spang A."/>
            <person name="Saw J.H."/>
            <person name="Jorgensen S.L."/>
            <person name="Zaremba-Niedzwiedzka K."/>
            <person name="Martijn J."/>
            <person name="Lind A.E."/>
            <person name="van Eijk R."/>
            <person name="Schleper C."/>
            <person name="Guy L."/>
            <person name="Ettema T.J."/>
        </authorList>
    </citation>
    <scope>NUCLEOTIDE SEQUENCE</scope>
</reference>
<dbReference type="CDD" id="cd04905">
    <property type="entry name" value="ACT_CM-PDT"/>
    <property type="match status" value="1"/>
</dbReference>
<evidence type="ECO:0000256" key="6">
    <source>
        <dbReference type="ARBA" id="ARBA00013147"/>
    </source>
</evidence>
<dbReference type="InterPro" id="IPR036263">
    <property type="entry name" value="Chorismate_II_sf"/>
</dbReference>
<name>A0A0F9LLZ1_9ZZZZ</name>
<evidence type="ECO:0000256" key="8">
    <source>
        <dbReference type="ARBA" id="ARBA00022490"/>
    </source>
</evidence>
<evidence type="ECO:0000256" key="5">
    <source>
        <dbReference type="ARBA" id="ARBA00004817"/>
    </source>
</evidence>
<protein>
    <recommendedName>
        <fullName evidence="7">Bifunctional chorismate mutase/prephenate dehydratase</fullName>
        <ecNumber evidence="6">4.2.1.51</ecNumber>
    </recommendedName>
    <alternativeName>
        <fullName evidence="16">Chorismate mutase-prephenate dehydratase</fullName>
    </alternativeName>
    <alternativeName>
        <fullName evidence="15">p-protein</fullName>
    </alternativeName>
</protein>
<evidence type="ECO:0000256" key="4">
    <source>
        <dbReference type="ARBA" id="ARBA00004741"/>
    </source>
</evidence>
<proteinExistence type="predicted"/>
<dbReference type="InterPro" id="IPR001086">
    <property type="entry name" value="Preph_deHydtase"/>
</dbReference>
<evidence type="ECO:0000256" key="3">
    <source>
        <dbReference type="ARBA" id="ARBA00004496"/>
    </source>
</evidence>
<feature type="domain" description="ACT" evidence="20">
    <location>
        <begin position="273"/>
        <end position="348"/>
    </location>
</feature>
<feature type="domain" description="Prephenate dehydratase" evidence="19">
    <location>
        <begin position="87"/>
        <end position="261"/>
    </location>
</feature>
<dbReference type="InterPro" id="IPR010957">
    <property type="entry name" value="G/b/e-P-prot_chorismate_mutase"/>
</dbReference>
<dbReference type="PANTHER" id="PTHR21022:SF19">
    <property type="entry name" value="PREPHENATE DEHYDRATASE-RELATED"/>
    <property type="match status" value="1"/>
</dbReference>
<dbReference type="SUPFAM" id="SSF48600">
    <property type="entry name" value="Chorismate mutase II"/>
    <property type="match status" value="1"/>
</dbReference>
<evidence type="ECO:0000313" key="21">
    <source>
        <dbReference type="EMBL" id="KKM94298.1"/>
    </source>
</evidence>
<dbReference type="InterPro" id="IPR036979">
    <property type="entry name" value="CM_dom_sf"/>
</dbReference>
<dbReference type="GO" id="GO:0009094">
    <property type="term" value="P:L-phenylalanine biosynthetic process"/>
    <property type="evidence" value="ECO:0007669"/>
    <property type="project" value="UniProtKB-UniPathway"/>
</dbReference>
<evidence type="ECO:0000256" key="13">
    <source>
        <dbReference type="ARBA" id="ARBA00023239"/>
    </source>
</evidence>
<dbReference type="InterPro" id="IPR045865">
    <property type="entry name" value="ACT-like_dom_sf"/>
</dbReference>
<dbReference type="FunFam" id="3.30.70.260:FF:000012">
    <property type="entry name" value="Prephenate dehydratase"/>
    <property type="match status" value="1"/>
</dbReference>
<comment type="subcellular location">
    <subcellularLocation>
        <location evidence="3">Cytoplasm</location>
    </subcellularLocation>
</comment>
<dbReference type="GO" id="GO:0005737">
    <property type="term" value="C:cytoplasm"/>
    <property type="evidence" value="ECO:0007669"/>
    <property type="project" value="UniProtKB-SubCell"/>
</dbReference>
<keyword evidence="13" id="KW-0456">Lyase</keyword>
<evidence type="ECO:0000256" key="2">
    <source>
        <dbReference type="ARBA" id="ARBA00002364"/>
    </source>
</evidence>
<dbReference type="EC" id="4.2.1.51" evidence="6"/>
<dbReference type="SMART" id="SM00830">
    <property type="entry name" value="CM_2"/>
    <property type="match status" value="1"/>
</dbReference>
<comment type="pathway">
    <text evidence="5">Metabolic intermediate biosynthesis; prephenate biosynthesis; prephenate from chorismate: step 1/1.</text>
</comment>
<keyword evidence="11" id="KW-0584">Phenylalanine biosynthesis</keyword>
<dbReference type="SUPFAM" id="SSF53850">
    <property type="entry name" value="Periplasmic binding protein-like II"/>
    <property type="match status" value="1"/>
</dbReference>
<dbReference type="Pfam" id="PF01817">
    <property type="entry name" value="CM_2"/>
    <property type="match status" value="1"/>
</dbReference>
<dbReference type="EMBL" id="LAZR01006158">
    <property type="protein sequence ID" value="KKM94298.1"/>
    <property type="molecule type" value="Genomic_DNA"/>
</dbReference>
<dbReference type="PROSITE" id="PS51168">
    <property type="entry name" value="CHORISMATE_MUT_2"/>
    <property type="match status" value="1"/>
</dbReference>
<dbReference type="Pfam" id="PF00800">
    <property type="entry name" value="PDT"/>
    <property type="match status" value="1"/>
</dbReference>
<comment type="catalytic activity">
    <reaction evidence="1">
        <text>chorismate = prephenate</text>
        <dbReference type="Rhea" id="RHEA:13897"/>
        <dbReference type="ChEBI" id="CHEBI:29748"/>
        <dbReference type="ChEBI" id="CHEBI:29934"/>
        <dbReference type="EC" id="5.4.99.5"/>
    </reaction>
</comment>
<keyword evidence="14" id="KW-0511">Multifunctional enzyme</keyword>
<dbReference type="InterPro" id="IPR002912">
    <property type="entry name" value="ACT_dom"/>
</dbReference>
<keyword evidence="12" id="KW-0413">Isomerase</keyword>
<keyword evidence="10" id="KW-0057">Aromatic amino acid biosynthesis</keyword>
<dbReference type="UniPathway" id="UPA00121">
    <property type="reaction ID" value="UER00345"/>
</dbReference>
<evidence type="ECO:0000259" key="18">
    <source>
        <dbReference type="PROSITE" id="PS51168"/>
    </source>
</evidence>
<evidence type="ECO:0000259" key="20">
    <source>
        <dbReference type="PROSITE" id="PS51671"/>
    </source>
</evidence>
<evidence type="ECO:0000256" key="7">
    <source>
        <dbReference type="ARBA" id="ARBA00014401"/>
    </source>
</evidence>
<comment type="function">
    <text evidence="2">Catalyzes the Claisen rearrangement of chorismate to prephenate and the decarboxylation/dehydration of prephenate to phenylpyruvate.</text>
</comment>
<dbReference type="InterPro" id="IPR002701">
    <property type="entry name" value="CM_II_prokaryot"/>
</dbReference>
<dbReference type="AlphaFoldDB" id="A0A0F9LLZ1"/>
<gene>
    <name evidence="21" type="ORF">LCGC14_1199750</name>
</gene>
<dbReference type="UniPathway" id="UPA00120">
    <property type="reaction ID" value="UER00203"/>
</dbReference>
<organism evidence="21">
    <name type="scientific">marine sediment metagenome</name>
    <dbReference type="NCBI Taxonomy" id="412755"/>
    <lineage>
        <taxon>unclassified sequences</taxon>
        <taxon>metagenomes</taxon>
        <taxon>ecological metagenomes</taxon>
    </lineage>
</organism>
<dbReference type="NCBIfam" id="NF008865">
    <property type="entry name" value="PRK11898.1"/>
    <property type="match status" value="1"/>
</dbReference>
<comment type="pathway">
    <text evidence="4">Amino-acid biosynthesis; L-phenylalanine biosynthesis; phenylpyruvate from prephenate: step 1/1.</text>
</comment>
<evidence type="ECO:0000256" key="9">
    <source>
        <dbReference type="ARBA" id="ARBA00022605"/>
    </source>
</evidence>
<evidence type="ECO:0000256" key="11">
    <source>
        <dbReference type="ARBA" id="ARBA00023222"/>
    </source>
</evidence>
<evidence type="ECO:0000256" key="14">
    <source>
        <dbReference type="ARBA" id="ARBA00023268"/>
    </source>
</evidence>
<evidence type="ECO:0000256" key="16">
    <source>
        <dbReference type="ARBA" id="ARBA00031520"/>
    </source>
</evidence>
<keyword evidence="8" id="KW-0963">Cytoplasm</keyword>
<dbReference type="Gene3D" id="3.30.70.260">
    <property type="match status" value="1"/>
</dbReference>
<comment type="caution">
    <text evidence="21">The sequence shown here is derived from an EMBL/GenBank/DDBJ whole genome shotgun (WGS) entry which is preliminary data.</text>
</comment>
<feature type="domain" description="Chorismate mutase" evidence="18">
    <location>
        <begin position="1"/>
        <end position="87"/>
    </location>
</feature>
<dbReference type="PIRSF" id="PIRSF001500">
    <property type="entry name" value="Chor_mut_pdt_Ppr"/>
    <property type="match status" value="1"/>
</dbReference>
<dbReference type="GO" id="GO:0004664">
    <property type="term" value="F:prephenate dehydratase activity"/>
    <property type="evidence" value="ECO:0007669"/>
    <property type="project" value="UniProtKB-EC"/>
</dbReference>
<dbReference type="CDD" id="cd13630">
    <property type="entry name" value="PBP2_PDT_1"/>
    <property type="match status" value="1"/>
</dbReference>
<evidence type="ECO:0000256" key="15">
    <source>
        <dbReference type="ARBA" id="ARBA00031175"/>
    </source>
</evidence>